<feature type="compositionally biased region" description="Low complexity" evidence="1">
    <location>
        <begin position="334"/>
        <end position="346"/>
    </location>
</feature>
<dbReference type="AlphaFoldDB" id="A0A0X3PSE9"/>
<feature type="compositionally biased region" description="Low complexity" evidence="1">
    <location>
        <begin position="182"/>
        <end position="206"/>
    </location>
</feature>
<accession>A0A0X3PSE9</accession>
<feature type="compositionally biased region" description="Low complexity" evidence="1">
    <location>
        <begin position="1"/>
        <end position="13"/>
    </location>
</feature>
<feature type="compositionally biased region" description="Low complexity" evidence="1">
    <location>
        <begin position="898"/>
        <end position="907"/>
    </location>
</feature>
<feature type="region of interest" description="Disordered" evidence="1">
    <location>
        <begin position="182"/>
        <end position="210"/>
    </location>
</feature>
<dbReference type="EMBL" id="GEEE01008666">
    <property type="protein sequence ID" value="JAP54559.1"/>
    <property type="molecule type" value="Transcribed_RNA"/>
</dbReference>
<feature type="compositionally biased region" description="Pro residues" evidence="1">
    <location>
        <begin position="853"/>
        <end position="871"/>
    </location>
</feature>
<dbReference type="InterPro" id="IPR036179">
    <property type="entry name" value="Ig-like_dom_sf"/>
</dbReference>
<feature type="compositionally biased region" description="Low complexity" evidence="1">
    <location>
        <begin position="242"/>
        <end position="260"/>
    </location>
</feature>
<protein>
    <submittedName>
        <fullName evidence="3">Titin</fullName>
    </submittedName>
</protein>
<feature type="region of interest" description="Disordered" evidence="1">
    <location>
        <begin position="306"/>
        <end position="381"/>
    </location>
</feature>
<dbReference type="InterPro" id="IPR013098">
    <property type="entry name" value="Ig_I-set"/>
</dbReference>
<feature type="region of interest" description="Disordered" evidence="1">
    <location>
        <begin position="1"/>
        <end position="25"/>
    </location>
</feature>
<feature type="compositionally biased region" description="Pro residues" evidence="1">
    <location>
        <begin position="881"/>
        <end position="897"/>
    </location>
</feature>
<evidence type="ECO:0000313" key="3">
    <source>
        <dbReference type="EMBL" id="JAP54559.1"/>
    </source>
</evidence>
<feature type="region of interest" description="Disordered" evidence="1">
    <location>
        <begin position="242"/>
        <end position="262"/>
    </location>
</feature>
<feature type="region of interest" description="Disordered" evidence="1">
    <location>
        <begin position="829"/>
        <end position="942"/>
    </location>
</feature>
<dbReference type="InterPro" id="IPR003599">
    <property type="entry name" value="Ig_sub"/>
</dbReference>
<feature type="compositionally biased region" description="Low complexity" evidence="1">
    <location>
        <begin position="306"/>
        <end position="324"/>
    </location>
</feature>
<feature type="compositionally biased region" description="Basic and acidic residues" evidence="1">
    <location>
        <begin position="358"/>
        <end position="371"/>
    </location>
</feature>
<dbReference type="SUPFAM" id="SSF48726">
    <property type="entry name" value="Immunoglobulin"/>
    <property type="match status" value="3"/>
</dbReference>
<dbReference type="InterPro" id="IPR013783">
    <property type="entry name" value="Ig-like_fold"/>
</dbReference>
<feature type="compositionally biased region" description="Pro residues" evidence="1">
    <location>
        <begin position="914"/>
        <end position="936"/>
    </location>
</feature>
<dbReference type="PANTHER" id="PTHR47633">
    <property type="entry name" value="IMMUNOGLOBULIN"/>
    <property type="match status" value="1"/>
</dbReference>
<feature type="domain" description="Ig-like" evidence="2">
    <location>
        <begin position="658"/>
        <end position="695"/>
    </location>
</feature>
<dbReference type="PANTHER" id="PTHR47633:SF4">
    <property type="entry name" value="MYOPALLADIN ISOFORM X1"/>
    <property type="match status" value="1"/>
</dbReference>
<dbReference type="Gene3D" id="2.60.40.10">
    <property type="entry name" value="Immunoglobulins"/>
    <property type="match status" value="3"/>
</dbReference>
<feature type="domain" description="Ig-like" evidence="2">
    <location>
        <begin position="379"/>
        <end position="471"/>
    </location>
</feature>
<name>A0A0X3PSE9_SCHSO</name>
<reference evidence="3" key="1">
    <citation type="submission" date="2016-01" db="EMBL/GenBank/DDBJ databases">
        <title>Reference transcriptome for the parasite Schistocephalus solidus: insights into the molecular evolution of parasitism.</title>
        <authorList>
            <person name="Hebert F.O."/>
            <person name="Grambauer S."/>
            <person name="Barber I."/>
            <person name="Landry C.R."/>
            <person name="Aubin-Horth N."/>
        </authorList>
    </citation>
    <scope>NUCLEOTIDE SEQUENCE</scope>
</reference>
<evidence type="ECO:0000256" key="1">
    <source>
        <dbReference type="SAM" id="MobiDB-lite"/>
    </source>
</evidence>
<feature type="compositionally biased region" description="Polar residues" evidence="1">
    <location>
        <begin position="829"/>
        <end position="843"/>
    </location>
</feature>
<dbReference type="InterPro" id="IPR007110">
    <property type="entry name" value="Ig-like_dom"/>
</dbReference>
<organism evidence="3">
    <name type="scientific">Schistocephalus solidus</name>
    <name type="common">Tapeworm</name>
    <dbReference type="NCBI Taxonomy" id="70667"/>
    <lineage>
        <taxon>Eukaryota</taxon>
        <taxon>Metazoa</taxon>
        <taxon>Spiralia</taxon>
        <taxon>Lophotrochozoa</taxon>
        <taxon>Platyhelminthes</taxon>
        <taxon>Cestoda</taxon>
        <taxon>Eucestoda</taxon>
        <taxon>Diphyllobothriidea</taxon>
        <taxon>Diphyllobothriidae</taxon>
        <taxon>Schistocephalus</taxon>
    </lineage>
</organism>
<dbReference type="CDD" id="cd00096">
    <property type="entry name" value="Ig"/>
    <property type="match status" value="2"/>
</dbReference>
<proteinExistence type="predicted"/>
<dbReference type="Pfam" id="PF07679">
    <property type="entry name" value="I-set"/>
    <property type="match status" value="3"/>
</dbReference>
<feature type="domain" description="Ig-like" evidence="2">
    <location>
        <begin position="517"/>
        <end position="609"/>
    </location>
</feature>
<evidence type="ECO:0000259" key="2">
    <source>
        <dbReference type="PROSITE" id="PS50835"/>
    </source>
</evidence>
<gene>
    <name evidence="3" type="primary">TITIN</name>
    <name evidence="3" type="ORF">TR147522</name>
</gene>
<dbReference type="SMART" id="SM00409">
    <property type="entry name" value="IG"/>
    <property type="match status" value="3"/>
</dbReference>
<sequence length="969" mass="105778">MQQPQVYQTPPQTIYFGDGQPNAGTTTSTQIILGAGPKQATGGTPQVSSGQVFYTPSQPQQMTGQQVYFAQPGTTAVGGPVQFQPMPSNAPQIYTIGTSVQQQQQQLQYPQSQTVPQQQVFSPGAAGIAQRPQVYAQMATPVSQGQPFYLQAGQQQPQQTTFYQVGGAVPQAVQSTRQVIYAGAQQQQQPSPAPQHSQPAPASPASMGSVQVVRLQQPQQQVQYAAQPAYANQAQPVAYQNQQYQKPQYPQQQQPYQQQPMSVGGQGVQAQQATQVVYAQPRAQQQPTGVGNAVIVPQAQQQQRVIQQQQQPQQQQPTYYAQPAGSTQARVNIQARPAQPPQVQRNQRSDGATYGPPKVRELQPRGRRSIDMGETEGPPQFVSHPVAQLAVGEGEGCAIKAVIRPAGDPTLEVVWLKDGVVLDASSRQYASLDRGYAVFQILYTNVSDSGEYCCLAKTSQGQAQSSGCMITVVPEDNVVTETQLPEESMVDNLAAMESRMNLNGEPRRMEEKTFPAPTIVRPLLPQLNLKENERAKFETFVQPANDPSLKVEWYKDGKPLTSGCRFSTTMDRGFAILDIHYCYAEDSGDYCCVVTNSAGSVQSNVVQLTCRPGVGIVTDSVLSEDSISYLRNLDSMDNSTMASYDMRYQEVEEPPCAPSFEVSPQETTAIEGSPVRLLVKAGGFPPPRVQWFINGDVLPTSGGGGAWRIYSDGGISYLELNRCGPPGEFQVTVVAKNKMGEASASCNLYVEPQPDYRPDLKHVEPENPFKKMISLKKVERTQELSQALSKPKARAIDLRKLERRDSQTSFEAAEAENLYSRVQASLRTSRINSEAPQMQNASAAQMMREGAPTPQPRPPQPQPRPPQPQPQPVMQQQPRAQAPPPQPKPQPAPPPQQQQPQPIMPQQKTVIEAPPQPVAPPPPPPPPAPEPEPEPAPMQATVLMGTGLMKEPEPEYLVTGTDAEFNIEI</sequence>
<dbReference type="FunFam" id="2.60.40.10:FF:000962">
    <property type="entry name" value="titin isoform X1"/>
    <property type="match status" value="1"/>
</dbReference>
<dbReference type="PROSITE" id="PS50835">
    <property type="entry name" value="IG_LIKE"/>
    <property type="match status" value="3"/>
</dbReference>